<protein>
    <submittedName>
        <fullName evidence="1">Uncharacterized protein</fullName>
    </submittedName>
</protein>
<accession>A0ABD2PCM3</accession>
<evidence type="ECO:0000313" key="2">
    <source>
        <dbReference type="Proteomes" id="UP001516400"/>
    </source>
</evidence>
<sequence>MTEALKASFASWEKEQIRLNITKDAVAFLDEAAATFKSYLYLPLKTAETINLSSVANSYAELREYRNLPHYLDHTLRIGFSITGFFRHNLHWKCEFQYLLRRDNFLLE</sequence>
<dbReference type="Proteomes" id="UP001516400">
    <property type="component" value="Unassembled WGS sequence"/>
</dbReference>
<name>A0ABD2PCM3_9CUCU</name>
<proteinExistence type="predicted"/>
<dbReference type="AlphaFoldDB" id="A0ABD2PCM3"/>
<organism evidence="1 2">
    <name type="scientific">Cryptolaemus montrouzieri</name>
    <dbReference type="NCBI Taxonomy" id="559131"/>
    <lineage>
        <taxon>Eukaryota</taxon>
        <taxon>Metazoa</taxon>
        <taxon>Ecdysozoa</taxon>
        <taxon>Arthropoda</taxon>
        <taxon>Hexapoda</taxon>
        <taxon>Insecta</taxon>
        <taxon>Pterygota</taxon>
        <taxon>Neoptera</taxon>
        <taxon>Endopterygota</taxon>
        <taxon>Coleoptera</taxon>
        <taxon>Polyphaga</taxon>
        <taxon>Cucujiformia</taxon>
        <taxon>Coccinelloidea</taxon>
        <taxon>Coccinellidae</taxon>
        <taxon>Scymninae</taxon>
        <taxon>Scymnini</taxon>
        <taxon>Cryptolaemus</taxon>
    </lineage>
</organism>
<gene>
    <name evidence="1" type="ORF">HHI36_003158</name>
</gene>
<evidence type="ECO:0000313" key="1">
    <source>
        <dbReference type="EMBL" id="KAL3288723.1"/>
    </source>
</evidence>
<dbReference type="EMBL" id="JABFTP020000185">
    <property type="protein sequence ID" value="KAL3288723.1"/>
    <property type="molecule type" value="Genomic_DNA"/>
</dbReference>
<keyword evidence="2" id="KW-1185">Reference proteome</keyword>
<reference evidence="1 2" key="1">
    <citation type="journal article" date="2021" name="BMC Biol.">
        <title>Horizontally acquired antibacterial genes associated with adaptive radiation of ladybird beetles.</title>
        <authorList>
            <person name="Li H.S."/>
            <person name="Tang X.F."/>
            <person name="Huang Y.H."/>
            <person name="Xu Z.Y."/>
            <person name="Chen M.L."/>
            <person name="Du X.Y."/>
            <person name="Qiu B.Y."/>
            <person name="Chen P.T."/>
            <person name="Zhang W."/>
            <person name="Slipinski A."/>
            <person name="Escalona H.E."/>
            <person name="Waterhouse R.M."/>
            <person name="Zwick A."/>
            <person name="Pang H."/>
        </authorList>
    </citation>
    <scope>NUCLEOTIDE SEQUENCE [LARGE SCALE GENOMIC DNA]</scope>
    <source>
        <strain evidence="1">SYSU2018</strain>
    </source>
</reference>
<comment type="caution">
    <text evidence="1">The sequence shown here is derived from an EMBL/GenBank/DDBJ whole genome shotgun (WGS) entry which is preliminary data.</text>
</comment>